<reference evidence="6" key="1">
    <citation type="submission" date="2011-04" db="EMBL/GenBank/DDBJ databases">
        <title>The complete genome of Treponema brennaborense DSM 12168.</title>
        <authorList>
            <person name="Lucas S."/>
            <person name="Han J."/>
            <person name="Lapidus A."/>
            <person name="Bruce D."/>
            <person name="Goodwin L."/>
            <person name="Pitluck S."/>
            <person name="Peters L."/>
            <person name="Kyrpides N."/>
            <person name="Mavromatis K."/>
            <person name="Ivanova N."/>
            <person name="Mikhailova N."/>
            <person name="Pagani I."/>
            <person name="Teshima H."/>
            <person name="Detter J.C."/>
            <person name="Tapia R."/>
            <person name="Han C."/>
            <person name="Land M."/>
            <person name="Hauser L."/>
            <person name="Markowitz V."/>
            <person name="Cheng J.-F."/>
            <person name="Hugenholtz P."/>
            <person name="Woyke T."/>
            <person name="Wu D."/>
            <person name="Gronow S."/>
            <person name="Wellnitz S."/>
            <person name="Brambilla E."/>
            <person name="Klenk H.-P."/>
            <person name="Eisen J.A."/>
        </authorList>
    </citation>
    <scope>NUCLEOTIDE SEQUENCE [LARGE SCALE GENOMIC DNA]</scope>
    <source>
        <strain evidence="6">DSM 12168 / CIP 105900 / DD5/3</strain>
    </source>
</reference>
<evidence type="ECO:0000313" key="6">
    <source>
        <dbReference type="Proteomes" id="UP000006546"/>
    </source>
</evidence>
<dbReference type="eggNOG" id="COG1609">
    <property type="taxonomic scope" value="Bacteria"/>
</dbReference>
<dbReference type="KEGG" id="tbe:Trebr_1082"/>
<dbReference type="Pfam" id="PF00356">
    <property type="entry name" value="LacI"/>
    <property type="match status" value="1"/>
</dbReference>
<dbReference type="HOGENOM" id="CLU_037628_0_1_12"/>
<dbReference type="SUPFAM" id="SSF47413">
    <property type="entry name" value="lambda repressor-like DNA-binding domains"/>
    <property type="match status" value="1"/>
</dbReference>
<dbReference type="InterPro" id="IPR028082">
    <property type="entry name" value="Peripla_BP_I"/>
</dbReference>
<evidence type="ECO:0000259" key="4">
    <source>
        <dbReference type="PROSITE" id="PS50932"/>
    </source>
</evidence>
<dbReference type="Gene3D" id="3.40.50.2300">
    <property type="match status" value="2"/>
</dbReference>
<keyword evidence="2" id="KW-0238">DNA-binding</keyword>
<keyword evidence="3" id="KW-0804">Transcription</keyword>
<evidence type="ECO:0000256" key="3">
    <source>
        <dbReference type="ARBA" id="ARBA00023163"/>
    </source>
</evidence>
<dbReference type="InterPro" id="IPR010982">
    <property type="entry name" value="Lambda_DNA-bd_dom_sf"/>
</dbReference>
<feature type="domain" description="HTH lacI-type" evidence="4">
    <location>
        <begin position="1"/>
        <end position="55"/>
    </location>
</feature>
<organism evidence="5 6">
    <name type="scientific">Treponema brennaborense (strain DSM 12168 / CIP 105900 / DD5/3)</name>
    <dbReference type="NCBI Taxonomy" id="906968"/>
    <lineage>
        <taxon>Bacteria</taxon>
        <taxon>Pseudomonadati</taxon>
        <taxon>Spirochaetota</taxon>
        <taxon>Spirochaetia</taxon>
        <taxon>Spirochaetales</taxon>
        <taxon>Treponemataceae</taxon>
        <taxon>Treponema</taxon>
    </lineage>
</organism>
<dbReference type="SUPFAM" id="SSF53822">
    <property type="entry name" value="Periplasmic binding protein-like I"/>
    <property type="match status" value="1"/>
</dbReference>
<dbReference type="AlphaFoldDB" id="F4LKE0"/>
<name>F4LKE0_TREBD</name>
<dbReference type="PROSITE" id="PS00356">
    <property type="entry name" value="HTH_LACI_1"/>
    <property type="match status" value="1"/>
</dbReference>
<dbReference type="Proteomes" id="UP000006546">
    <property type="component" value="Chromosome"/>
</dbReference>
<keyword evidence="1" id="KW-0805">Transcription regulation</keyword>
<dbReference type="PROSITE" id="PS50932">
    <property type="entry name" value="HTH_LACI_2"/>
    <property type="match status" value="1"/>
</dbReference>
<keyword evidence="6" id="KW-1185">Reference proteome</keyword>
<accession>F4LKE0</accession>
<evidence type="ECO:0000313" key="5">
    <source>
        <dbReference type="EMBL" id="AEE16514.1"/>
    </source>
</evidence>
<dbReference type="EMBL" id="CP002696">
    <property type="protein sequence ID" value="AEE16514.1"/>
    <property type="molecule type" value="Genomic_DNA"/>
</dbReference>
<dbReference type="GO" id="GO:0000976">
    <property type="term" value="F:transcription cis-regulatory region binding"/>
    <property type="evidence" value="ECO:0007669"/>
    <property type="project" value="TreeGrafter"/>
</dbReference>
<dbReference type="Gene3D" id="1.10.260.40">
    <property type="entry name" value="lambda repressor-like DNA-binding domains"/>
    <property type="match status" value="1"/>
</dbReference>
<dbReference type="Pfam" id="PF13407">
    <property type="entry name" value="Peripla_BP_4"/>
    <property type="match status" value="1"/>
</dbReference>
<dbReference type="CDD" id="cd01392">
    <property type="entry name" value="HTH_LacI"/>
    <property type="match status" value="1"/>
</dbReference>
<protein>
    <submittedName>
        <fullName evidence="5">Transcriptional regulator, LacI family</fullName>
    </submittedName>
</protein>
<dbReference type="GO" id="GO:0003700">
    <property type="term" value="F:DNA-binding transcription factor activity"/>
    <property type="evidence" value="ECO:0007669"/>
    <property type="project" value="TreeGrafter"/>
</dbReference>
<dbReference type="RefSeq" id="WP_013758222.1">
    <property type="nucleotide sequence ID" value="NC_015500.1"/>
</dbReference>
<dbReference type="PANTHER" id="PTHR30146">
    <property type="entry name" value="LACI-RELATED TRANSCRIPTIONAL REPRESSOR"/>
    <property type="match status" value="1"/>
</dbReference>
<evidence type="ECO:0000256" key="1">
    <source>
        <dbReference type="ARBA" id="ARBA00023015"/>
    </source>
</evidence>
<dbReference type="SMART" id="SM00354">
    <property type="entry name" value="HTH_LACI"/>
    <property type="match status" value="1"/>
</dbReference>
<dbReference type="PANTHER" id="PTHR30146:SF144">
    <property type="entry name" value="LACI-FAMILY TRANSCRIPTION REGULATOR"/>
    <property type="match status" value="1"/>
</dbReference>
<dbReference type="OrthoDB" id="569491at2"/>
<dbReference type="STRING" id="906968.Trebr_1082"/>
<gene>
    <name evidence="5" type="ordered locus">Trebr_1082</name>
</gene>
<dbReference type="InterPro" id="IPR000843">
    <property type="entry name" value="HTH_LacI"/>
</dbReference>
<proteinExistence type="predicted"/>
<dbReference type="InterPro" id="IPR025997">
    <property type="entry name" value="SBP_2_dom"/>
</dbReference>
<sequence>MTITEIAEKAGVSIGTVDRVLHKRGRVAEKTRHTVEAVIAEYGYAPNPIARTLKQNKPFLIGVLMPPPDSGSGYWAMILHGMKEAEETLQPFGITLLYEYFNRTERGSLLDAARKLLERPIQAMILAPIVPDEAAELTARLARIPYVFVDSPLPKASPLTTIAQNPYRGGQCAGHIMKLLKGSGQFTALRIYADAYNLCERHRGFCDFFRQDAGSTVIESVCHAESNEGIFNFLDELFAIYPDINGIFVTHTEGFIVGQYLCYSNRKDRVALISYDMQEQNTHGLLNGNIDCIISQRPEYQGYNSVYEIYKSSLLSQKRPARISVPIDILFKENASDYLSPLHY</sequence>
<evidence type="ECO:0000256" key="2">
    <source>
        <dbReference type="ARBA" id="ARBA00023125"/>
    </source>
</evidence>